<gene>
    <name evidence="1" type="ORF">F7O84_15570</name>
</gene>
<reference evidence="1 2" key="2">
    <citation type="submission" date="2020-02" db="EMBL/GenBank/DDBJ databases">
        <title>Candidatus Galacturonibacter soehngenii shows hetero-acetogenic catabolism of galacturonic acid but lacks a canonical carbon monoxide dehydrogenase/acetyl-CoA synthase complex.</title>
        <authorList>
            <person name="Diender M."/>
            <person name="Stouten G.R."/>
            <person name="Petersen J.F."/>
            <person name="Nielsen P.H."/>
            <person name="Dueholm M.S."/>
            <person name="Pronk J.T."/>
            <person name="Van Loosdrecht M.C.M."/>
        </authorList>
    </citation>
    <scope>NUCLEOTIDE SEQUENCE [LARGE SCALE GENOMIC DNA]</scope>
    <source>
        <strain evidence="1">GalUA</strain>
    </source>
</reference>
<accession>A0A7V7QI33</accession>
<dbReference type="OrthoDB" id="2032200at2"/>
<organism evidence="1 2">
    <name type="scientific">Candidatus Galacturonatibacter soehngenii</name>
    <dbReference type="NCBI Taxonomy" id="2307010"/>
    <lineage>
        <taxon>Bacteria</taxon>
        <taxon>Bacillati</taxon>
        <taxon>Bacillota</taxon>
        <taxon>Clostridia</taxon>
        <taxon>Lachnospirales</taxon>
        <taxon>Lachnospiraceae</taxon>
        <taxon>Candidatus Galacturonatibacter</taxon>
    </lineage>
</organism>
<dbReference type="AlphaFoldDB" id="A0A7V7QI33"/>
<sequence length="278" mass="31926">MLETEKKLNTEGLKYMLALAEIKEGRPSATKVAKEFGVNRSTVCRALADYVEQDFLTSNFQFTQRGMHYIEVCIERRDSILKALTNKGMPFEKAKNSAITILCSCDWETVDLLARSIDRFYDSRKKRLQKEKKKSFPGSKVNEYLRVGNYTASFLFLKIDKNKHEQVSMANEGFRHPGTMIISTNGNYLLLRLTLVERQSRFANQFLRGRLDGMKYEKNGVIHQVKIKDNCAYIPLEAFHFLYVKEDNILQGKAELIMSCSVGALNMPESKAVLNIYC</sequence>
<dbReference type="RefSeq" id="WP_151147342.1">
    <property type="nucleotide sequence ID" value="NZ_WAGX01000007.1"/>
</dbReference>
<keyword evidence="2" id="KW-1185">Reference proteome</keyword>
<evidence type="ECO:0000313" key="2">
    <source>
        <dbReference type="Proteomes" id="UP000461768"/>
    </source>
</evidence>
<reference evidence="1 2" key="1">
    <citation type="submission" date="2019-09" db="EMBL/GenBank/DDBJ databases">
        <authorList>
            <person name="Valk L.C."/>
        </authorList>
    </citation>
    <scope>NUCLEOTIDE SEQUENCE [LARGE SCALE GENOMIC DNA]</scope>
    <source>
        <strain evidence="1">GalUA</strain>
    </source>
</reference>
<evidence type="ECO:0000313" key="1">
    <source>
        <dbReference type="EMBL" id="KAB1435795.1"/>
    </source>
</evidence>
<protein>
    <submittedName>
        <fullName evidence="1">Uncharacterized protein</fullName>
    </submittedName>
</protein>
<dbReference type="Proteomes" id="UP000461768">
    <property type="component" value="Unassembled WGS sequence"/>
</dbReference>
<dbReference type="EMBL" id="WAGX01000007">
    <property type="protein sequence ID" value="KAB1435795.1"/>
    <property type="molecule type" value="Genomic_DNA"/>
</dbReference>
<proteinExistence type="predicted"/>
<comment type="caution">
    <text evidence="1">The sequence shown here is derived from an EMBL/GenBank/DDBJ whole genome shotgun (WGS) entry which is preliminary data.</text>
</comment>
<name>A0A7V7QI33_9FIRM</name>